<dbReference type="InterPro" id="IPR006311">
    <property type="entry name" value="TAT_signal"/>
</dbReference>
<feature type="region of interest" description="Disordered" evidence="1">
    <location>
        <begin position="484"/>
        <end position="524"/>
    </location>
</feature>
<evidence type="ECO:0000313" key="3">
    <source>
        <dbReference type="Proteomes" id="UP001254608"/>
    </source>
</evidence>
<evidence type="ECO:0000313" key="2">
    <source>
        <dbReference type="EMBL" id="MDT0497628.1"/>
    </source>
</evidence>
<name>A0ABU2WID2_9GAMM</name>
<dbReference type="Proteomes" id="UP001254608">
    <property type="component" value="Unassembled WGS sequence"/>
</dbReference>
<organism evidence="2 3">
    <name type="scientific">Banduia mediterranea</name>
    <dbReference type="NCBI Taxonomy" id="3075609"/>
    <lineage>
        <taxon>Bacteria</taxon>
        <taxon>Pseudomonadati</taxon>
        <taxon>Pseudomonadota</taxon>
        <taxon>Gammaproteobacteria</taxon>
        <taxon>Nevskiales</taxon>
        <taxon>Algiphilaceae</taxon>
        <taxon>Banduia</taxon>
    </lineage>
</organism>
<reference evidence="2 3" key="1">
    <citation type="submission" date="2023-09" db="EMBL/GenBank/DDBJ databases">
        <authorList>
            <person name="Rey-Velasco X."/>
        </authorList>
    </citation>
    <scope>NUCLEOTIDE SEQUENCE [LARGE SCALE GENOMIC DNA]</scope>
    <source>
        <strain evidence="2 3">W345</strain>
    </source>
</reference>
<gene>
    <name evidence="2" type="ORF">RM530_09670</name>
</gene>
<keyword evidence="3" id="KW-1185">Reference proteome</keyword>
<evidence type="ECO:0000256" key="1">
    <source>
        <dbReference type="SAM" id="MobiDB-lite"/>
    </source>
</evidence>
<dbReference type="PANTHER" id="PTHR35399:SF2">
    <property type="entry name" value="DUF839 DOMAIN-CONTAINING PROTEIN"/>
    <property type="match status" value="1"/>
</dbReference>
<dbReference type="RefSeq" id="WP_311365021.1">
    <property type="nucleotide sequence ID" value="NZ_JAVRIC010000012.1"/>
</dbReference>
<dbReference type="InterPro" id="IPR008557">
    <property type="entry name" value="PhoX"/>
</dbReference>
<accession>A0ABU2WID2</accession>
<dbReference type="EMBL" id="JAVRIC010000012">
    <property type="protein sequence ID" value="MDT0497628.1"/>
    <property type="molecule type" value="Genomic_DNA"/>
</dbReference>
<sequence length="708" mass="74956">MSQHDHDPVTNRSDNETFDSVLIKYISRRGLMQGTGGAAAMTLLGSVALVACSDDDDNDGGGDTDMPTSLGFTAVPHSDADTVLIPAGYSARVLYALGDPIAAGVADYSNDGTQGDFDQRSGDHHDGMHYFPIDGSSSNGIIAINHENLTRAYLHANGPTDIDGVRPQSEVVKEMNAHGVAVFEVKAEGGVWSVVQDSSFNRRITPFTEMRLSGPVAGSDYAKTQFSTDGSKTRGTFNNCANGYTPWGTYLSCEENWAYYFHRDEGDDRGASENALLARYGISPGAAGNYGWTTVEGDAFQRLDITVKGASAAVDYRNEAYTYGYIVEIDPYDKTVTPAKRTAMGRFFHEGCWVGPVESGKPLVFYMGCDARNEYIYKFVSDQAWDSADADADDRMAAGDKYLGAGTLYVAKFNADGTGEWLELSQGVNGLSGDNTTYPFATQADVLVATRLAADSVGATPMDRPEWGAVNPVNGEVYFTLTNSSSSSSGRGQGGGGSLPVDAANPRSYDDDADGDSDGNANGHIIRWKENGDSDAVSFNWDIFAFGSPAALPANINLSQLDASNDFSSPDGLWFDDGGILWIQTDDGAYTDVTNCMMLAAIPGAVGDGTTVTTSSGQDSFVGVPPGDTLRRFLVGPKECEITGITMTPDRKTMFVNIQHPGEDGDVAAPSSNWPAASGVATDAGASGARPRSATVVITKDDGGVIGL</sequence>
<dbReference type="Pfam" id="PF05787">
    <property type="entry name" value="PhoX"/>
    <property type="match status" value="1"/>
</dbReference>
<proteinExistence type="predicted"/>
<protein>
    <submittedName>
        <fullName evidence="2">PhoX family phosphatase</fullName>
    </submittedName>
</protein>
<comment type="caution">
    <text evidence="2">The sequence shown here is derived from an EMBL/GenBank/DDBJ whole genome shotgun (WGS) entry which is preliminary data.</text>
</comment>
<dbReference type="PANTHER" id="PTHR35399">
    <property type="entry name" value="SLR8030 PROTEIN"/>
    <property type="match status" value="1"/>
</dbReference>
<dbReference type="PROSITE" id="PS51318">
    <property type="entry name" value="TAT"/>
    <property type="match status" value="1"/>
</dbReference>